<feature type="repeat" description="Hemopexin" evidence="20">
    <location>
        <begin position="564"/>
        <end position="609"/>
    </location>
</feature>
<feature type="binding site" evidence="18">
    <location>
        <position position="357"/>
    </location>
    <ligand>
        <name>Ca(2+)</name>
        <dbReference type="ChEBI" id="CHEBI:29108"/>
        <label>3</label>
    </ligand>
</feature>
<dbReference type="InterPro" id="IPR024079">
    <property type="entry name" value="MetalloPept_cat_dom_sf"/>
</dbReference>
<evidence type="ECO:0000256" key="7">
    <source>
        <dbReference type="ARBA" id="ARBA00022729"/>
    </source>
</evidence>
<comment type="similarity">
    <text evidence="2">Belongs to the peptidase M10A family.</text>
</comment>
<evidence type="ECO:0007829" key="26">
    <source>
        <dbReference type="PeptideAtlas" id="A0A498MX61"/>
    </source>
</evidence>
<dbReference type="Pfam" id="PF00413">
    <property type="entry name" value="Peptidase_M10"/>
    <property type="match status" value="1"/>
</dbReference>
<name>A0A498MX61_LABRO</name>
<evidence type="ECO:0000256" key="21">
    <source>
        <dbReference type="SAM" id="MobiDB-lite"/>
    </source>
</evidence>
<dbReference type="CDD" id="cd00094">
    <property type="entry name" value="HX"/>
    <property type="match status" value="1"/>
</dbReference>
<dbReference type="InterPro" id="IPR036375">
    <property type="entry name" value="Hemopexin-like_dom_sf"/>
</dbReference>
<dbReference type="InterPro" id="IPR021190">
    <property type="entry name" value="Pept_M10A"/>
</dbReference>
<dbReference type="InterPro" id="IPR021805">
    <property type="entry name" value="Pept_M10A_metallopeptidase_C"/>
</dbReference>
<feature type="binding site" evidence="18">
    <location>
        <position position="356"/>
    </location>
    <ligand>
        <name>Ca(2+)</name>
        <dbReference type="ChEBI" id="CHEBI:29108"/>
        <label>3</label>
    </ligand>
</feature>
<evidence type="ECO:0000256" key="9">
    <source>
        <dbReference type="ARBA" id="ARBA00022801"/>
    </source>
</evidence>
<dbReference type="GO" id="GO:0006508">
    <property type="term" value="P:proteolysis"/>
    <property type="evidence" value="ECO:0007669"/>
    <property type="project" value="UniProtKB-KW"/>
</dbReference>
<keyword evidence="16" id="KW-1015">Disulfide bond</keyword>
<feature type="modified residue" description="Phosphotyrosine; by PKDCC" evidence="19">
    <location>
        <position position="598"/>
    </location>
</feature>
<keyword evidence="9" id="KW-0378">Hydrolase</keyword>
<evidence type="ECO:0000256" key="5">
    <source>
        <dbReference type="ARBA" id="ARBA00022692"/>
    </source>
</evidence>
<keyword evidence="13" id="KW-0482">Metalloprotease</keyword>
<dbReference type="SMART" id="SM00235">
    <property type="entry name" value="ZnMc"/>
    <property type="match status" value="1"/>
</dbReference>
<dbReference type="STRING" id="84645.A0A498MX61"/>
<accession>A0A498MX61</accession>
<dbReference type="InterPro" id="IPR001507">
    <property type="entry name" value="ZP_dom"/>
</dbReference>
<keyword evidence="6 18" id="KW-0479">Metal-binding</keyword>
<feature type="compositionally biased region" description="Acidic residues" evidence="21">
    <location>
        <begin position="736"/>
        <end position="748"/>
    </location>
</feature>
<dbReference type="Pfam" id="PF00045">
    <property type="entry name" value="Hemopexin"/>
    <property type="match status" value="4"/>
</dbReference>
<evidence type="ECO:0000256" key="13">
    <source>
        <dbReference type="ARBA" id="ARBA00023049"/>
    </source>
</evidence>
<comment type="subcellular location">
    <subcellularLocation>
        <location evidence="1">Membrane</location>
        <topology evidence="1">Single-pass type I membrane protein</topology>
    </subcellularLocation>
</comment>
<dbReference type="PRINTS" id="PR00138">
    <property type="entry name" value="MATRIXIN"/>
</dbReference>
<dbReference type="InterPro" id="IPR000585">
    <property type="entry name" value="Hemopexin-like_dom"/>
</dbReference>
<feature type="binding site" evidence="18">
    <location>
        <position position="349"/>
    </location>
    <ligand>
        <name>Zn(2+)</name>
        <dbReference type="ChEBI" id="CHEBI:29105"/>
        <label>1</label>
    </ligand>
</feature>
<dbReference type="InterPro" id="IPR033739">
    <property type="entry name" value="M10A_MMP"/>
</dbReference>
<feature type="binding site" evidence="18">
    <location>
        <position position="339"/>
    </location>
    <ligand>
        <name>Ca(2+)</name>
        <dbReference type="ChEBI" id="CHEBI:29108"/>
        <label>2</label>
    </ligand>
</feature>
<keyword evidence="7" id="KW-0732">Signal</keyword>
<feature type="active site" evidence="17">
    <location>
        <position position="403"/>
    </location>
</feature>
<dbReference type="EMBL" id="QBIY01012552">
    <property type="protein sequence ID" value="RXN24074.1"/>
    <property type="molecule type" value="Genomic_DNA"/>
</dbReference>
<feature type="binding site" evidence="18">
    <location>
        <position position="377"/>
    </location>
    <ligand>
        <name>Zn(2+)</name>
        <dbReference type="ChEBI" id="CHEBI:29105"/>
        <label>1</label>
    </ligand>
</feature>
<dbReference type="InterPro" id="IPR018486">
    <property type="entry name" value="Hemopexin_CS"/>
</dbReference>
<evidence type="ECO:0000256" key="18">
    <source>
        <dbReference type="PIRSR" id="PIRSR621190-2"/>
    </source>
</evidence>
<feature type="binding site" evidence="18">
    <location>
        <position position="382"/>
    </location>
    <ligand>
        <name>Ca(2+)</name>
        <dbReference type="ChEBI" id="CHEBI:29108"/>
        <label>1</label>
    </ligand>
</feature>
<dbReference type="AlphaFoldDB" id="A0A498MX61"/>
<feature type="binding site" evidence="18">
    <location>
        <position position="351"/>
    </location>
    <ligand>
        <name>Zn(2+)</name>
        <dbReference type="ChEBI" id="CHEBI:29105"/>
        <label>1</label>
    </ligand>
</feature>
<dbReference type="FunFam" id="2.110.10.10:FF:000001">
    <property type="entry name" value="Matrix metallopeptidase 24"/>
    <property type="match status" value="1"/>
</dbReference>
<sequence length="812" mass="92982">MNVTCGKDFISILVDEEFFQYYNVGVESVHLTNASCRAHREIISGSAYFAVHTPMDQYTACGGKPLEVDERVFKVDEVDAKVEMSLFKDHTYTEAFTSAPTIKLGDQIYVQIQVTEPEDFFHLKVNECWATQTPQANDKTGFSHTLLLNGCTSDKTTSFGNGTAHPAGRNGEGSTVRYSFDMFRFAYEPHSFYLHCTVHLCTPEDGKSCIPECKTVSKREVVMDEQAQGLLSYGPIRQELPVRPMIRLENAMKRPRCGVPDHFEESTEGGTRRKRYALTGHKWDQDKLTYSIQNHSPKVGQEQTYEAIRKAFQVWEKVTPLRFEEVPYHEIKNGSEGPDIILLFASGYHGDMSLFDGEGGSLAHAFFPGPGMGGDTHFDTDEPWTLNQREGSGVDLFLVAVHELGHALGLEHSNNPYAIMAPFYQWMDTESFSLTKDDINGIHQIYGPPETFTTQAPPTTTLFTTTAEPEPTTTVAQPKTTRPSRQPTKPWVPPVQPTRRSHRPKPTARSDQDAPDICEGNFDTVTMLRGEMFVFKGRWFWRVRRNRVLDNYPMPISLFWMGLPENIDAAYERHDGKFVFFKGSKYWLFREADVEPGYPQDLFRYGQGMPDRVDTAVWWEPSGYTYFFRGDRYWRFSEESRAVDKDYPKPVSVWGSIPGSPKGAFLSDDGAYTYFYKDSRYWRFDNKRTKVDTGYPRSILNDFMGCRVHFDVETEVTPDHRSPETNDKNQNADDYKTDDEEDVDEEDEKKEVDVILRVNETDEHIMTLILVTVPLVLVLCILGVIYIIITTLQRKETPKVLVHCKRSLQQWV</sequence>
<evidence type="ECO:0000256" key="19">
    <source>
        <dbReference type="PIRSR" id="PIRSR621190-4"/>
    </source>
</evidence>
<evidence type="ECO:0000256" key="14">
    <source>
        <dbReference type="ARBA" id="ARBA00023136"/>
    </source>
</evidence>
<keyword evidence="12 22" id="KW-1133">Transmembrane helix</keyword>
<evidence type="ECO:0000313" key="25">
    <source>
        <dbReference type="Proteomes" id="UP000290572"/>
    </source>
</evidence>
<comment type="cofactor">
    <cofactor evidence="18">
        <name>Ca(2+)</name>
        <dbReference type="ChEBI" id="CHEBI:29108"/>
    </cofactor>
    <text evidence="18">Can bind about 5 Ca(2+) ions per subunit.</text>
</comment>
<evidence type="ECO:0000256" key="12">
    <source>
        <dbReference type="ARBA" id="ARBA00022989"/>
    </source>
</evidence>
<gene>
    <name evidence="24" type="ORF">ROHU_036633</name>
</gene>
<feature type="binding site" evidence="18">
    <location>
        <position position="382"/>
    </location>
    <ligand>
        <name>Ca(2+)</name>
        <dbReference type="ChEBI" id="CHEBI:29108"/>
        <label>3</label>
    </ligand>
</feature>
<dbReference type="SMART" id="SM00241">
    <property type="entry name" value="ZP"/>
    <property type="match status" value="1"/>
</dbReference>
<dbReference type="GO" id="GO:0031012">
    <property type="term" value="C:extracellular matrix"/>
    <property type="evidence" value="ECO:0007669"/>
    <property type="project" value="InterPro"/>
</dbReference>
<keyword evidence="11 18" id="KW-0106">Calcium</keyword>
<dbReference type="GO" id="GO:0008270">
    <property type="term" value="F:zinc ion binding"/>
    <property type="evidence" value="ECO:0007669"/>
    <property type="project" value="InterPro"/>
</dbReference>
<keyword evidence="8" id="KW-0677">Repeat</keyword>
<feature type="binding site" evidence="18">
    <location>
        <position position="412"/>
    </location>
    <ligand>
        <name>Zn(2+)</name>
        <dbReference type="ChEBI" id="CHEBI:29105"/>
        <label>2</label>
        <note>catalytic</note>
    </ligand>
</feature>
<feature type="binding site" evidence="18">
    <location>
        <position position="402"/>
    </location>
    <ligand>
        <name>Zn(2+)</name>
        <dbReference type="ChEBI" id="CHEBI:29105"/>
        <label>2</label>
        <note>catalytic</note>
    </ligand>
</feature>
<proteinExistence type="evidence at protein level"/>
<organism evidence="24 25">
    <name type="scientific">Labeo rohita</name>
    <name type="common">Indian major carp</name>
    <name type="synonym">Cyprinus rohita</name>
    <dbReference type="NCBI Taxonomy" id="84645"/>
    <lineage>
        <taxon>Eukaryota</taxon>
        <taxon>Metazoa</taxon>
        <taxon>Chordata</taxon>
        <taxon>Craniata</taxon>
        <taxon>Vertebrata</taxon>
        <taxon>Euteleostomi</taxon>
        <taxon>Actinopterygii</taxon>
        <taxon>Neopterygii</taxon>
        <taxon>Teleostei</taxon>
        <taxon>Ostariophysi</taxon>
        <taxon>Cypriniformes</taxon>
        <taxon>Cyprinidae</taxon>
        <taxon>Labeoninae</taxon>
        <taxon>Labeonini</taxon>
        <taxon>Labeo</taxon>
    </lineage>
</organism>
<evidence type="ECO:0000256" key="22">
    <source>
        <dbReference type="SAM" id="Phobius"/>
    </source>
</evidence>
<keyword evidence="4" id="KW-0165">Cleavage on pair of basic residues</keyword>
<feature type="repeat" description="Hemopexin" evidence="20">
    <location>
        <begin position="610"/>
        <end position="658"/>
    </location>
</feature>
<dbReference type="InterPro" id="IPR055355">
    <property type="entry name" value="ZP-C"/>
</dbReference>
<evidence type="ECO:0000256" key="6">
    <source>
        <dbReference type="ARBA" id="ARBA00022723"/>
    </source>
</evidence>
<dbReference type="InterPro" id="IPR018487">
    <property type="entry name" value="Hemopexin-like_repeat"/>
</dbReference>
<comment type="caution">
    <text evidence="24">The sequence shown here is derived from an EMBL/GenBank/DDBJ whole genome shotgun (WGS) entry which is preliminary data.</text>
</comment>
<dbReference type="CDD" id="cd04278">
    <property type="entry name" value="ZnMc_MMP"/>
    <property type="match status" value="1"/>
</dbReference>
<evidence type="ECO:0000313" key="24">
    <source>
        <dbReference type="EMBL" id="RXN24074.1"/>
    </source>
</evidence>
<dbReference type="GO" id="GO:0005615">
    <property type="term" value="C:extracellular space"/>
    <property type="evidence" value="ECO:0007669"/>
    <property type="project" value="TreeGrafter"/>
</dbReference>
<feature type="binding site" evidence="18">
    <location>
        <position position="570"/>
    </location>
    <ligand>
        <name>Ca(2+)</name>
        <dbReference type="ChEBI" id="CHEBI:29108"/>
        <label>5</label>
    </ligand>
</feature>
<feature type="region of interest" description="Disordered" evidence="21">
    <location>
        <begin position="715"/>
        <end position="749"/>
    </location>
</feature>
<reference evidence="24 25" key="1">
    <citation type="submission" date="2018-03" db="EMBL/GenBank/DDBJ databases">
        <title>Draft genome sequence of Rohu Carp (Labeo rohita).</title>
        <authorList>
            <person name="Das P."/>
            <person name="Kushwaha B."/>
            <person name="Joshi C.G."/>
            <person name="Kumar D."/>
            <person name="Nagpure N.S."/>
            <person name="Sahoo L."/>
            <person name="Das S.P."/>
            <person name="Bit A."/>
            <person name="Patnaik S."/>
            <person name="Meher P.K."/>
            <person name="Jayasankar P."/>
            <person name="Koringa P.G."/>
            <person name="Patel N.V."/>
            <person name="Hinsu A.T."/>
            <person name="Kumar R."/>
            <person name="Pandey M."/>
            <person name="Agarwal S."/>
            <person name="Srivastava S."/>
            <person name="Singh M."/>
            <person name="Iquebal M.A."/>
            <person name="Jaiswal S."/>
            <person name="Angadi U.B."/>
            <person name="Kumar N."/>
            <person name="Raza M."/>
            <person name="Shah T.M."/>
            <person name="Rai A."/>
            <person name="Jena J.K."/>
        </authorList>
    </citation>
    <scope>NUCLEOTIDE SEQUENCE [LARGE SCALE GENOMIC DNA]</scope>
    <source>
        <strain evidence="24">DASCIFA01</strain>
        <tissue evidence="24">Testis</tissue>
    </source>
</reference>
<dbReference type="Pfam" id="PF11857">
    <property type="entry name" value="DUF3377"/>
    <property type="match status" value="1"/>
</dbReference>
<feature type="binding site" evidence="18">
    <location>
        <position position="616"/>
    </location>
    <ligand>
        <name>Ca(2+)</name>
        <dbReference type="ChEBI" id="CHEBI:29108"/>
        <label>5</label>
    </ligand>
</feature>
<feature type="compositionally biased region" description="Low complexity" evidence="21">
    <location>
        <begin position="462"/>
        <end position="478"/>
    </location>
</feature>
<evidence type="ECO:0000256" key="1">
    <source>
        <dbReference type="ARBA" id="ARBA00004479"/>
    </source>
</evidence>
<evidence type="ECO:0000259" key="23">
    <source>
        <dbReference type="PROSITE" id="PS51034"/>
    </source>
</evidence>
<dbReference type="SUPFAM" id="SSF55486">
    <property type="entry name" value="Metalloproteases ('zincins'), catalytic domain"/>
    <property type="match status" value="1"/>
</dbReference>
<evidence type="ECO:0000256" key="20">
    <source>
        <dbReference type="PROSITE-ProRule" id="PRU01011"/>
    </source>
</evidence>
<keyword evidence="10 18" id="KW-0862">Zinc</keyword>
<feature type="binding site" evidence="18">
    <location>
        <position position="379"/>
    </location>
    <ligand>
        <name>Ca(2+)</name>
        <dbReference type="ChEBI" id="CHEBI:29108"/>
        <label>3</label>
    </ligand>
</feature>
<feature type="binding site" evidence="18">
    <location>
        <position position="420"/>
    </location>
    <ligand>
        <name>Zn(2+)</name>
        <dbReference type="ChEBI" id="CHEBI:29105"/>
        <label>2</label>
        <note>catalytic</note>
    </ligand>
</feature>
<feature type="binding site" evidence="18">
    <location>
        <position position="568"/>
    </location>
    <ligand>
        <name>Ca(2+)</name>
        <dbReference type="ChEBI" id="CHEBI:29108"/>
        <label>4</label>
    </ligand>
</feature>
<evidence type="ECO:0000256" key="3">
    <source>
        <dbReference type="ARBA" id="ARBA00022670"/>
    </source>
</evidence>
<evidence type="ECO:0000256" key="2">
    <source>
        <dbReference type="ARBA" id="ARBA00010370"/>
    </source>
</evidence>
<dbReference type="Gene3D" id="3.40.390.10">
    <property type="entry name" value="Collagenase (Catalytic Domain)"/>
    <property type="match status" value="1"/>
</dbReference>
<dbReference type="GO" id="GO:0016020">
    <property type="term" value="C:membrane"/>
    <property type="evidence" value="ECO:0007669"/>
    <property type="project" value="UniProtKB-SubCell"/>
</dbReference>
<dbReference type="Pfam" id="PF00100">
    <property type="entry name" value="Zona_pellucida"/>
    <property type="match status" value="1"/>
</dbReference>
<dbReference type="InterPro" id="IPR042235">
    <property type="entry name" value="ZP-C_dom"/>
</dbReference>
<feature type="compositionally biased region" description="Basic and acidic residues" evidence="21">
    <location>
        <begin position="715"/>
        <end position="735"/>
    </location>
</feature>
<feature type="domain" description="ZP" evidence="23">
    <location>
        <begin position="1"/>
        <end position="220"/>
    </location>
</feature>
<comment type="cofactor">
    <cofactor evidence="18">
        <name>Zn(2+)</name>
        <dbReference type="ChEBI" id="CHEBI:29105"/>
    </cofactor>
    <text evidence="18">Binds 2 Zn(2+) ions per subunit.</text>
</comment>
<feature type="binding site" evidence="18">
    <location>
        <position position="364"/>
    </location>
    <ligand>
        <name>Zn(2+)</name>
        <dbReference type="ChEBI" id="CHEBI:29105"/>
        <label>1</label>
    </ligand>
</feature>
<evidence type="ECO:0000256" key="11">
    <source>
        <dbReference type="ARBA" id="ARBA00022837"/>
    </source>
</evidence>
<feature type="region of interest" description="Disordered" evidence="21">
    <location>
        <begin position="462"/>
        <end position="517"/>
    </location>
</feature>
<evidence type="ECO:0000256" key="15">
    <source>
        <dbReference type="ARBA" id="ARBA00023145"/>
    </source>
</evidence>
<dbReference type="PANTHER" id="PTHR10201:SF25">
    <property type="entry name" value="MATRIX METALLOPROTEINASE-15"/>
    <property type="match status" value="1"/>
</dbReference>
<dbReference type="GO" id="GO:0030198">
    <property type="term" value="P:extracellular matrix organization"/>
    <property type="evidence" value="ECO:0007669"/>
    <property type="project" value="TreeGrafter"/>
</dbReference>
<dbReference type="SMART" id="SM00120">
    <property type="entry name" value="HX"/>
    <property type="match status" value="4"/>
</dbReference>
<dbReference type="PANTHER" id="PTHR10201">
    <property type="entry name" value="MATRIX METALLOPROTEINASE"/>
    <property type="match status" value="1"/>
</dbReference>
<dbReference type="InterPro" id="IPR001818">
    <property type="entry name" value="Pept_M10_metallopeptidase"/>
</dbReference>
<keyword evidence="3" id="KW-0645">Protease</keyword>
<keyword evidence="26" id="KW-1267">Proteomics identification</keyword>
<keyword evidence="14 22" id="KW-0472">Membrane</keyword>
<dbReference type="GO" id="GO:0004222">
    <property type="term" value="F:metalloendopeptidase activity"/>
    <property type="evidence" value="ECO:0007669"/>
    <property type="project" value="InterPro"/>
</dbReference>
<dbReference type="Gene3D" id="2.60.40.4100">
    <property type="entry name" value="Zona pellucida, ZP-C domain"/>
    <property type="match status" value="1"/>
</dbReference>
<protein>
    <submittedName>
        <fullName evidence="24">Matrix metallo ase-15-like protein</fullName>
    </submittedName>
</protein>
<dbReference type="PROSITE" id="PS00024">
    <property type="entry name" value="HEMOPEXIN"/>
    <property type="match status" value="1"/>
</dbReference>
<evidence type="ECO:0000256" key="17">
    <source>
        <dbReference type="PIRSR" id="PIRSR621190-1"/>
    </source>
</evidence>
<keyword evidence="15" id="KW-0865">Zymogen</keyword>
<dbReference type="PROSITE" id="PS51642">
    <property type="entry name" value="HEMOPEXIN_2"/>
    <property type="match status" value="4"/>
</dbReference>
<feature type="binding site" evidence="18">
    <location>
        <position position="406"/>
    </location>
    <ligand>
        <name>Zn(2+)</name>
        <dbReference type="ChEBI" id="CHEBI:29105"/>
        <label>2</label>
        <note>catalytic</note>
    </ligand>
</feature>
<evidence type="ECO:0000256" key="16">
    <source>
        <dbReference type="ARBA" id="ARBA00023157"/>
    </source>
</evidence>
<feature type="binding site" description="in inhibited form" evidence="18">
    <location>
        <position position="257"/>
    </location>
    <ligand>
        <name>Zn(2+)</name>
        <dbReference type="ChEBI" id="CHEBI:29105"/>
        <label>2</label>
        <note>catalytic</note>
    </ligand>
</feature>
<evidence type="ECO:0000256" key="4">
    <source>
        <dbReference type="ARBA" id="ARBA00022685"/>
    </source>
</evidence>
<feature type="repeat" description="Hemopexin" evidence="20">
    <location>
        <begin position="659"/>
        <end position="706"/>
    </location>
</feature>
<keyword evidence="5 22" id="KW-0812">Transmembrane</keyword>
<feature type="repeat" description="Hemopexin" evidence="20">
    <location>
        <begin position="515"/>
        <end position="563"/>
    </location>
</feature>
<dbReference type="InterPro" id="IPR006026">
    <property type="entry name" value="Peptidase_Metallo"/>
</dbReference>
<feature type="transmembrane region" description="Helical" evidence="22">
    <location>
        <begin position="765"/>
        <end position="789"/>
    </location>
</feature>
<evidence type="ECO:0000256" key="10">
    <source>
        <dbReference type="ARBA" id="ARBA00022833"/>
    </source>
</evidence>
<dbReference type="SUPFAM" id="SSF50923">
    <property type="entry name" value="Hemopexin-like domain"/>
    <property type="match status" value="1"/>
</dbReference>
<dbReference type="FunFam" id="3.40.390.10:FF:000023">
    <property type="entry name" value="Matrix metalloproteinase-14 preproprotein"/>
    <property type="match status" value="1"/>
</dbReference>
<dbReference type="GO" id="GO:0030574">
    <property type="term" value="P:collagen catabolic process"/>
    <property type="evidence" value="ECO:0007669"/>
    <property type="project" value="TreeGrafter"/>
</dbReference>
<dbReference type="Gene3D" id="2.110.10.10">
    <property type="entry name" value="Hemopexin-like domain"/>
    <property type="match status" value="1"/>
</dbReference>
<feature type="binding site" evidence="18">
    <location>
        <position position="523"/>
    </location>
    <ligand>
        <name>Ca(2+)</name>
        <dbReference type="ChEBI" id="CHEBI:29108"/>
        <label>4</label>
    </ligand>
</feature>
<dbReference type="PROSITE" id="PS51034">
    <property type="entry name" value="ZP_2"/>
    <property type="match status" value="1"/>
</dbReference>
<feature type="binding site" evidence="18">
    <location>
        <position position="375"/>
    </location>
    <ligand>
        <name>Ca(2+)</name>
        <dbReference type="ChEBI" id="CHEBI:29108"/>
        <label>2</label>
    </ligand>
</feature>
<dbReference type="Proteomes" id="UP000290572">
    <property type="component" value="Unassembled WGS sequence"/>
</dbReference>
<feature type="binding site" evidence="18">
    <location>
        <position position="373"/>
    </location>
    <ligand>
        <name>Ca(2+)</name>
        <dbReference type="ChEBI" id="CHEBI:29108"/>
        <label>2</label>
    </ligand>
</feature>
<evidence type="ECO:0000256" key="8">
    <source>
        <dbReference type="ARBA" id="ARBA00022737"/>
    </source>
</evidence>
<keyword evidence="25" id="KW-1185">Reference proteome</keyword>